<feature type="transmembrane region" description="Helical" evidence="1">
    <location>
        <begin position="306"/>
        <end position="323"/>
    </location>
</feature>
<feature type="transmembrane region" description="Helical" evidence="1">
    <location>
        <begin position="245"/>
        <end position="269"/>
    </location>
</feature>
<feature type="transmembrane region" description="Helical" evidence="1">
    <location>
        <begin position="126"/>
        <end position="152"/>
    </location>
</feature>
<dbReference type="Proteomes" id="UP000285343">
    <property type="component" value="Unassembled WGS sequence"/>
</dbReference>
<feature type="transmembrane region" description="Helical" evidence="1">
    <location>
        <begin position="335"/>
        <end position="353"/>
    </location>
</feature>
<evidence type="ECO:0000313" key="3">
    <source>
        <dbReference type="Proteomes" id="UP000285343"/>
    </source>
</evidence>
<dbReference type="EMBL" id="QRZC01000039">
    <property type="protein sequence ID" value="RGV36973.1"/>
    <property type="molecule type" value="Genomic_DNA"/>
</dbReference>
<keyword evidence="1" id="KW-0812">Transmembrane</keyword>
<name>A0A412X6F2_BACUN</name>
<keyword evidence="1" id="KW-1133">Transmembrane helix</keyword>
<feature type="transmembrane region" description="Helical" evidence="1">
    <location>
        <begin position="281"/>
        <end position="300"/>
    </location>
</feature>
<feature type="transmembrane region" description="Helical" evidence="1">
    <location>
        <begin position="39"/>
        <end position="61"/>
    </location>
</feature>
<gene>
    <name evidence="2" type="ORF">DWW14_20635</name>
</gene>
<comment type="caution">
    <text evidence="2">The sequence shown here is derived from an EMBL/GenBank/DDBJ whole genome shotgun (WGS) entry which is preliminary data.</text>
</comment>
<organism evidence="2 3">
    <name type="scientific">Bacteroides uniformis</name>
    <dbReference type="NCBI Taxonomy" id="820"/>
    <lineage>
        <taxon>Bacteria</taxon>
        <taxon>Pseudomonadati</taxon>
        <taxon>Bacteroidota</taxon>
        <taxon>Bacteroidia</taxon>
        <taxon>Bacteroidales</taxon>
        <taxon>Bacteroidaceae</taxon>
        <taxon>Bacteroides</taxon>
    </lineage>
</organism>
<feature type="transmembrane region" description="Helical" evidence="1">
    <location>
        <begin position="6"/>
        <end position="27"/>
    </location>
</feature>
<proteinExistence type="predicted"/>
<evidence type="ECO:0000313" key="2">
    <source>
        <dbReference type="EMBL" id="RGV36973.1"/>
    </source>
</evidence>
<protein>
    <recommendedName>
        <fullName evidence="4">EpsG family protein</fullName>
    </recommendedName>
</protein>
<keyword evidence="1" id="KW-0472">Membrane</keyword>
<reference evidence="2 3" key="1">
    <citation type="submission" date="2018-08" db="EMBL/GenBank/DDBJ databases">
        <title>A genome reference for cultivated species of the human gut microbiota.</title>
        <authorList>
            <person name="Zou Y."/>
            <person name="Xue W."/>
            <person name="Luo G."/>
        </authorList>
    </citation>
    <scope>NUCLEOTIDE SEQUENCE [LARGE SCALE GENOMIC DNA]</scope>
    <source>
        <strain evidence="2 3">AF14-42</strain>
    </source>
</reference>
<sequence>MDSSLILCYIWWISYLELLLVCSILLMKTSLKVTNEVTFVCCIMLALYSVFAITTSDWIAYNDIIKEQIRFHGTAATNLESFWIRLILFLKNNISFRCFIYVCSYSVFYLYLLFFIPASYRLTFIALYIFLGFYVLSGGRQILSIFLFYVAFELLKRNFFTCLFSIFLIVICSGLHKGTIFLLLPLFLMCIPINKKSVFISLCCVIFISLFLRYCLYDLITLYYPDYIYMYYFQEQAEEINISRRIYYSSQIVLFFKTCYVPYLLYLSFQSPSLYISKYRNFLYWGYFCYLCLYFANYSFSIPQRFINHMLLIPILVLISYLFHKKEYRLFRKMTWILLLLEILAANISISGIRQLY</sequence>
<dbReference type="RefSeq" id="WP_117867131.1">
    <property type="nucleotide sequence ID" value="NZ_QRZC01000039.1"/>
</dbReference>
<evidence type="ECO:0008006" key="4">
    <source>
        <dbReference type="Google" id="ProtNLM"/>
    </source>
</evidence>
<accession>A0A412X6F2</accession>
<dbReference type="AlphaFoldDB" id="A0A412X6F2"/>
<evidence type="ECO:0000256" key="1">
    <source>
        <dbReference type="SAM" id="Phobius"/>
    </source>
</evidence>
<feature type="transmembrane region" description="Helical" evidence="1">
    <location>
        <begin position="94"/>
        <end position="114"/>
    </location>
</feature>
<feature type="transmembrane region" description="Helical" evidence="1">
    <location>
        <begin position="198"/>
        <end position="225"/>
    </location>
</feature>
<feature type="transmembrane region" description="Helical" evidence="1">
    <location>
        <begin position="158"/>
        <end position="191"/>
    </location>
</feature>